<feature type="non-terminal residue" evidence="1">
    <location>
        <position position="132"/>
    </location>
</feature>
<gene>
    <name evidence="1" type="ORF">S03H2_67366</name>
</gene>
<sequence>MFTSFVGSHSIEKFLEECGIQLSRYQNDRNVLNKAIFEKHLDDFINIANKSGDISAHQTLTVLILQVGAKLLNDLKEKVLESLKWENDSKRYSWPPYVINVRKVYLEDFRQKILSYKNNNASFLINLRRIHE</sequence>
<accession>X1I1T5</accession>
<dbReference type="EMBL" id="BARU01044090">
    <property type="protein sequence ID" value="GAH76376.1"/>
    <property type="molecule type" value="Genomic_DNA"/>
</dbReference>
<comment type="caution">
    <text evidence="1">The sequence shown here is derived from an EMBL/GenBank/DDBJ whole genome shotgun (WGS) entry which is preliminary data.</text>
</comment>
<organism evidence="1">
    <name type="scientific">marine sediment metagenome</name>
    <dbReference type="NCBI Taxonomy" id="412755"/>
    <lineage>
        <taxon>unclassified sequences</taxon>
        <taxon>metagenomes</taxon>
        <taxon>ecological metagenomes</taxon>
    </lineage>
</organism>
<name>X1I1T5_9ZZZZ</name>
<protein>
    <submittedName>
        <fullName evidence="1">Uncharacterized protein</fullName>
    </submittedName>
</protein>
<dbReference type="AlphaFoldDB" id="X1I1T5"/>
<proteinExistence type="predicted"/>
<reference evidence="1" key="1">
    <citation type="journal article" date="2014" name="Front. Microbiol.">
        <title>High frequency of phylogenetically diverse reductive dehalogenase-homologous genes in deep subseafloor sedimentary metagenomes.</title>
        <authorList>
            <person name="Kawai M."/>
            <person name="Futagami T."/>
            <person name="Toyoda A."/>
            <person name="Takaki Y."/>
            <person name="Nishi S."/>
            <person name="Hori S."/>
            <person name="Arai W."/>
            <person name="Tsubouchi T."/>
            <person name="Morono Y."/>
            <person name="Uchiyama I."/>
            <person name="Ito T."/>
            <person name="Fujiyama A."/>
            <person name="Inagaki F."/>
            <person name="Takami H."/>
        </authorList>
    </citation>
    <scope>NUCLEOTIDE SEQUENCE</scope>
    <source>
        <strain evidence="1">Expedition CK06-06</strain>
    </source>
</reference>
<evidence type="ECO:0000313" key="1">
    <source>
        <dbReference type="EMBL" id="GAH76376.1"/>
    </source>
</evidence>